<name>A0A0F6YGP2_9BACT</name>
<dbReference type="Pfam" id="PF13411">
    <property type="entry name" value="MerR_1"/>
    <property type="match status" value="1"/>
</dbReference>
<feature type="region of interest" description="Disordered" evidence="1">
    <location>
        <begin position="87"/>
        <end position="125"/>
    </location>
</feature>
<dbReference type="InterPro" id="IPR000551">
    <property type="entry name" value="MerR-type_HTH_dom"/>
</dbReference>
<accession>A0A0F6YGP2</accession>
<dbReference type="KEGG" id="samy:DB32_002062"/>
<protein>
    <recommendedName>
        <fullName evidence="2">HTH merR-type domain-containing protein</fullName>
    </recommendedName>
</protein>
<evidence type="ECO:0000313" key="4">
    <source>
        <dbReference type="Proteomes" id="UP000034883"/>
    </source>
</evidence>
<dbReference type="PROSITE" id="PS50937">
    <property type="entry name" value="HTH_MERR_2"/>
    <property type="match status" value="1"/>
</dbReference>
<evidence type="ECO:0000313" key="3">
    <source>
        <dbReference type="EMBL" id="AKF04913.1"/>
    </source>
</evidence>
<dbReference type="CDD" id="cd00592">
    <property type="entry name" value="HTH_MerR-like"/>
    <property type="match status" value="1"/>
</dbReference>
<feature type="domain" description="HTH merR-type" evidence="2">
    <location>
        <begin position="12"/>
        <end position="75"/>
    </location>
</feature>
<dbReference type="SUPFAM" id="SSF46955">
    <property type="entry name" value="Putative DNA-binding domain"/>
    <property type="match status" value="1"/>
</dbReference>
<dbReference type="RefSeq" id="WP_053232208.1">
    <property type="nucleotide sequence ID" value="NZ_CP011125.1"/>
</dbReference>
<dbReference type="GO" id="GO:0006355">
    <property type="term" value="P:regulation of DNA-templated transcription"/>
    <property type="evidence" value="ECO:0007669"/>
    <property type="project" value="InterPro"/>
</dbReference>
<dbReference type="Proteomes" id="UP000034883">
    <property type="component" value="Chromosome"/>
</dbReference>
<evidence type="ECO:0000259" key="2">
    <source>
        <dbReference type="PROSITE" id="PS50937"/>
    </source>
</evidence>
<dbReference type="GO" id="GO:0003677">
    <property type="term" value="F:DNA binding"/>
    <property type="evidence" value="ECO:0007669"/>
    <property type="project" value="InterPro"/>
</dbReference>
<dbReference type="InterPro" id="IPR009061">
    <property type="entry name" value="DNA-bd_dom_put_sf"/>
</dbReference>
<gene>
    <name evidence="3" type="ORF">DB32_002062</name>
</gene>
<sequence>MDDVPEALEAAVLAKRLGVSTRTLRAWMQAGALPRPRARGHLTRFDRKQIVIAYAVAALRRDGVPLPHIARFLTNKTDAELREIGGLPAPREPAALPPPPPTRALPSDGTPSAPARDGAGRGSGIENVVSTESLAVQSALAPRDEPSSTGVPIGAVWRRIELLPGLELHVRADAPPFVHGIAAAIAAGRFSK</sequence>
<dbReference type="AlphaFoldDB" id="A0A0F6YGP2"/>
<proteinExistence type="predicted"/>
<dbReference type="EMBL" id="CP011125">
    <property type="protein sequence ID" value="AKF04913.1"/>
    <property type="molecule type" value="Genomic_DNA"/>
</dbReference>
<dbReference type="Gene3D" id="1.10.1660.10">
    <property type="match status" value="1"/>
</dbReference>
<dbReference type="SMART" id="SM00422">
    <property type="entry name" value="HTH_MERR"/>
    <property type="match status" value="1"/>
</dbReference>
<keyword evidence="4" id="KW-1185">Reference proteome</keyword>
<evidence type="ECO:0000256" key="1">
    <source>
        <dbReference type="SAM" id="MobiDB-lite"/>
    </source>
</evidence>
<organism evidence="3 4">
    <name type="scientific">Sandaracinus amylolyticus</name>
    <dbReference type="NCBI Taxonomy" id="927083"/>
    <lineage>
        <taxon>Bacteria</taxon>
        <taxon>Pseudomonadati</taxon>
        <taxon>Myxococcota</taxon>
        <taxon>Polyangia</taxon>
        <taxon>Polyangiales</taxon>
        <taxon>Sandaracinaceae</taxon>
        <taxon>Sandaracinus</taxon>
    </lineage>
</organism>
<reference evidence="3 4" key="1">
    <citation type="submission" date="2015-03" db="EMBL/GenBank/DDBJ databases">
        <title>Genome assembly of Sandaracinus amylolyticus DSM 53668.</title>
        <authorList>
            <person name="Sharma G."/>
            <person name="Subramanian S."/>
        </authorList>
    </citation>
    <scope>NUCLEOTIDE SEQUENCE [LARGE SCALE GENOMIC DNA]</scope>
    <source>
        <strain evidence="3 4">DSM 53668</strain>
    </source>
</reference>